<keyword evidence="2 3" id="KW-0040">ANK repeat</keyword>
<reference evidence="4" key="1">
    <citation type="submission" date="2025-08" db="UniProtKB">
        <authorList>
            <consortium name="Ensembl"/>
        </authorList>
    </citation>
    <scope>IDENTIFICATION</scope>
</reference>
<dbReference type="InterPro" id="IPR036770">
    <property type="entry name" value="Ankyrin_rpt-contain_sf"/>
</dbReference>
<feature type="repeat" description="ANK" evidence="3">
    <location>
        <begin position="69"/>
        <end position="101"/>
    </location>
</feature>
<evidence type="ECO:0000313" key="4">
    <source>
        <dbReference type="Ensembl" id="ENSHCOP00000018867.1"/>
    </source>
</evidence>
<dbReference type="Proteomes" id="UP000264820">
    <property type="component" value="Unplaced"/>
</dbReference>
<dbReference type="Pfam" id="PF00023">
    <property type="entry name" value="Ank"/>
    <property type="match status" value="1"/>
</dbReference>
<sequence>MGTLEDELTSAAATGNTAEVARLLRAGADVNAPNRLSYTALQVMMMGSTPVAELLLAGGGDPNVADARTGSTPLHDAARSGFVDTVRILVRFGANLQARDRANWRPVDVARKHGHAEVVAFLESL</sequence>
<dbReference type="GO" id="GO:0004861">
    <property type="term" value="F:cyclin-dependent protein serine/threonine kinase inhibitor activity"/>
    <property type="evidence" value="ECO:0007669"/>
    <property type="project" value="TreeGrafter"/>
</dbReference>
<dbReference type="GeneID" id="109511366"/>
<evidence type="ECO:0000313" key="5">
    <source>
        <dbReference type="Proteomes" id="UP000264820"/>
    </source>
</evidence>
<dbReference type="PROSITE" id="PS50088">
    <property type="entry name" value="ANK_REPEAT"/>
    <property type="match status" value="1"/>
</dbReference>
<dbReference type="GeneTree" id="ENSGT00940000159801"/>
<accession>A0A3Q2YYY1</accession>
<dbReference type="Pfam" id="PF12796">
    <property type="entry name" value="Ank_2"/>
    <property type="match status" value="1"/>
</dbReference>
<dbReference type="PROSITE" id="PS50297">
    <property type="entry name" value="ANK_REP_REGION"/>
    <property type="match status" value="1"/>
</dbReference>
<dbReference type="GO" id="GO:0005737">
    <property type="term" value="C:cytoplasm"/>
    <property type="evidence" value="ECO:0007669"/>
    <property type="project" value="TreeGrafter"/>
</dbReference>
<dbReference type="GO" id="GO:0005634">
    <property type="term" value="C:nucleus"/>
    <property type="evidence" value="ECO:0007669"/>
    <property type="project" value="TreeGrafter"/>
</dbReference>
<evidence type="ECO:0000256" key="1">
    <source>
        <dbReference type="ARBA" id="ARBA00022737"/>
    </source>
</evidence>
<dbReference type="KEGG" id="hcq:109511366"/>
<evidence type="ECO:0000256" key="2">
    <source>
        <dbReference type="ARBA" id="ARBA00023043"/>
    </source>
</evidence>
<reference evidence="4" key="2">
    <citation type="submission" date="2025-09" db="UniProtKB">
        <authorList>
            <consortium name="Ensembl"/>
        </authorList>
    </citation>
    <scope>IDENTIFICATION</scope>
</reference>
<dbReference type="GO" id="GO:2000045">
    <property type="term" value="P:regulation of G1/S transition of mitotic cell cycle"/>
    <property type="evidence" value="ECO:0007669"/>
    <property type="project" value="TreeGrafter"/>
</dbReference>
<dbReference type="Gene3D" id="1.25.40.20">
    <property type="entry name" value="Ankyrin repeat-containing domain"/>
    <property type="match status" value="1"/>
</dbReference>
<organism evidence="4 5">
    <name type="scientific">Hippocampus comes</name>
    <name type="common">Tiger tail seahorse</name>
    <dbReference type="NCBI Taxonomy" id="109280"/>
    <lineage>
        <taxon>Eukaryota</taxon>
        <taxon>Metazoa</taxon>
        <taxon>Chordata</taxon>
        <taxon>Craniata</taxon>
        <taxon>Vertebrata</taxon>
        <taxon>Euteleostomi</taxon>
        <taxon>Actinopterygii</taxon>
        <taxon>Neopterygii</taxon>
        <taxon>Teleostei</taxon>
        <taxon>Neoteleostei</taxon>
        <taxon>Acanthomorphata</taxon>
        <taxon>Syngnathiaria</taxon>
        <taxon>Syngnathiformes</taxon>
        <taxon>Syngnathoidei</taxon>
        <taxon>Syngnathidae</taxon>
        <taxon>Hippocampus</taxon>
    </lineage>
</organism>
<dbReference type="STRING" id="109280.ENSHCOP00000018867"/>
<keyword evidence="1" id="KW-0677">Repeat</keyword>
<protein>
    <submittedName>
        <fullName evidence="4">Cyclin-dependent kinase inhibitor 2A/B (p15, inhibits CDK4)</fullName>
    </submittedName>
</protein>
<dbReference type="RefSeq" id="XP_019717976.1">
    <property type="nucleotide sequence ID" value="XM_019862417.1"/>
</dbReference>
<dbReference type="CTD" id="100329528"/>
<dbReference type="InterPro" id="IPR050776">
    <property type="entry name" value="Ank_Repeat/CDKN_Inhibitor"/>
</dbReference>
<dbReference type="PANTHER" id="PTHR24201:SF8">
    <property type="entry name" value="CYCLIN-DEPENDENT KINASE 4 INHIBITOR B"/>
    <property type="match status" value="1"/>
</dbReference>
<dbReference type="SUPFAM" id="SSF48403">
    <property type="entry name" value="Ankyrin repeat"/>
    <property type="match status" value="1"/>
</dbReference>
<dbReference type="InterPro" id="IPR002110">
    <property type="entry name" value="Ankyrin_rpt"/>
</dbReference>
<dbReference type="GO" id="GO:0019901">
    <property type="term" value="F:protein kinase binding"/>
    <property type="evidence" value="ECO:0007669"/>
    <property type="project" value="TreeGrafter"/>
</dbReference>
<dbReference type="SMART" id="SM00248">
    <property type="entry name" value="ANK"/>
    <property type="match status" value="3"/>
</dbReference>
<dbReference type="OMA" id="HHQVTLY"/>
<name>A0A3Q2YYY1_HIPCM</name>
<dbReference type="AlphaFoldDB" id="A0A3Q2YYY1"/>
<evidence type="ECO:0000256" key="3">
    <source>
        <dbReference type="PROSITE-ProRule" id="PRU00023"/>
    </source>
</evidence>
<dbReference type="PANTHER" id="PTHR24201">
    <property type="entry name" value="ANK_REP_REGION DOMAIN-CONTAINING PROTEIN"/>
    <property type="match status" value="1"/>
</dbReference>
<dbReference type="Ensembl" id="ENSHCOT00000010193.1">
    <property type="protein sequence ID" value="ENSHCOP00000018867.1"/>
    <property type="gene ID" value="ENSHCOG00000003726.1"/>
</dbReference>
<dbReference type="GO" id="GO:0008285">
    <property type="term" value="P:negative regulation of cell population proliferation"/>
    <property type="evidence" value="ECO:0007669"/>
    <property type="project" value="TreeGrafter"/>
</dbReference>
<keyword evidence="5" id="KW-1185">Reference proteome</keyword>
<dbReference type="OrthoDB" id="539213at2759"/>
<proteinExistence type="predicted"/>